<keyword evidence="3" id="KW-1185">Reference proteome</keyword>
<dbReference type="GO" id="GO:0010468">
    <property type="term" value="P:regulation of gene expression"/>
    <property type="evidence" value="ECO:0007669"/>
    <property type="project" value="InterPro"/>
</dbReference>
<evidence type="ECO:0000256" key="1">
    <source>
        <dbReference type="SAM" id="Phobius"/>
    </source>
</evidence>
<feature type="transmembrane region" description="Helical" evidence="1">
    <location>
        <begin position="82"/>
        <end position="101"/>
    </location>
</feature>
<organism evidence="2 3">
    <name type="scientific">Skermanella stibiiresistens SB22</name>
    <dbReference type="NCBI Taxonomy" id="1385369"/>
    <lineage>
        <taxon>Bacteria</taxon>
        <taxon>Pseudomonadati</taxon>
        <taxon>Pseudomonadota</taxon>
        <taxon>Alphaproteobacteria</taxon>
        <taxon>Rhodospirillales</taxon>
        <taxon>Azospirillaceae</taxon>
        <taxon>Skermanella</taxon>
    </lineage>
</organism>
<feature type="transmembrane region" description="Helical" evidence="1">
    <location>
        <begin position="50"/>
        <end position="70"/>
    </location>
</feature>
<dbReference type="GO" id="GO:0004497">
    <property type="term" value="F:monooxygenase activity"/>
    <property type="evidence" value="ECO:0007669"/>
    <property type="project" value="UniProtKB-KW"/>
</dbReference>
<dbReference type="PANTHER" id="PTHR38457:SF1">
    <property type="entry name" value="REGULATOR ABRB-RELATED"/>
    <property type="match status" value="1"/>
</dbReference>
<gene>
    <name evidence="2" type="ORF">N825_03195</name>
</gene>
<accession>W9H1E8</accession>
<feature type="transmembrane region" description="Helical" evidence="1">
    <location>
        <begin position="254"/>
        <end position="277"/>
    </location>
</feature>
<keyword evidence="1" id="KW-0812">Transmembrane</keyword>
<dbReference type="NCBIfam" id="TIGR03082">
    <property type="entry name" value="Gneg_AbrB_dup"/>
    <property type="match status" value="2"/>
</dbReference>
<keyword evidence="1" id="KW-0472">Membrane</keyword>
<keyword evidence="2" id="KW-0503">Monooxygenase</keyword>
<sequence length="343" mass="35255">MINFCLTVLTGTAGGALLALAGFPAAWLTGAMMAVAVAAGLGLPMRVPDWIRTIVFVVLGTSIGSAVTPGTIAEIAAWPGSLAILAVAVVVMIGASTTYLTRVWKWEAATARYSSIPGALSQVLVMALRGGADLPRIAFAQSLRLFVLVALMPWLLPGADHAVPVTTDIQLSLLEAAGVLAAGWVVGVALDRVGVPAGGLLGGILVSAAVHAIGVVEGRLPGPLLIIGFVVTGCVIGCRFGNASFSSLRGAFRGALESVLLALGVSALFAFAAHWLLDLPFGQVWLAYAPGGVEAMTIMAFALGLDPAFVGAHHVVRLIVLNVFVPLWLRRLSVKDKGKTGTP</sequence>
<feature type="transmembrane region" description="Helical" evidence="1">
    <location>
        <begin position="308"/>
        <end position="329"/>
    </location>
</feature>
<feature type="transmembrane region" description="Helical" evidence="1">
    <location>
        <begin position="169"/>
        <end position="190"/>
    </location>
</feature>
<dbReference type="Pfam" id="PF05145">
    <property type="entry name" value="AbrB"/>
    <property type="match status" value="1"/>
</dbReference>
<evidence type="ECO:0000313" key="3">
    <source>
        <dbReference type="Proteomes" id="UP000019486"/>
    </source>
</evidence>
<dbReference type="InterPro" id="IPR017516">
    <property type="entry name" value="AbrB_dup"/>
</dbReference>
<dbReference type="RefSeq" id="WP_051512350.1">
    <property type="nucleotide sequence ID" value="NZ_AVFL01000009.1"/>
</dbReference>
<dbReference type="Proteomes" id="UP000019486">
    <property type="component" value="Unassembled WGS sequence"/>
</dbReference>
<dbReference type="AlphaFoldDB" id="W9H1E8"/>
<feature type="transmembrane region" description="Helical" evidence="1">
    <location>
        <begin position="197"/>
        <end position="216"/>
    </location>
</feature>
<name>W9H1E8_9PROT</name>
<keyword evidence="1" id="KW-1133">Transmembrane helix</keyword>
<dbReference type="STRING" id="1385369.N825_03195"/>
<feature type="transmembrane region" description="Helical" evidence="1">
    <location>
        <begin position="137"/>
        <end position="157"/>
    </location>
</feature>
<dbReference type="InterPro" id="IPR007820">
    <property type="entry name" value="AbrB_fam"/>
</dbReference>
<comment type="caution">
    <text evidence="2">The sequence shown here is derived from an EMBL/GenBank/DDBJ whole genome shotgun (WGS) entry which is preliminary data.</text>
</comment>
<evidence type="ECO:0000313" key="2">
    <source>
        <dbReference type="EMBL" id="EWY40010.1"/>
    </source>
</evidence>
<dbReference type="OrthoDB" id="9809910at2"/>
<dbReference type="GO" id="GO:0016020">
    <property type="term" value="C:membrane"/>
    <property type="evidence" value="ECO:0007669"/>
    <property type="project" value="InterPro"/>
</dbReference>
<proteinExistence type="predicted"/>
<protein>
    <submittedName>
        <fullName evidence="2">Ammonia monooxygenase</fullName>
    </submittedName>
</protein>
<dbReference type="PIRSF" id="PIRSF038991">
    <property type="entry name" value="Protein_AbrB"/>
    <property type="match status" value="1"/>
</dbReference>
<reference evidence="2 3" key="1">
    <citation type="submission" date="2013-08" db="EMBL/GenBank/DDBJ databases">
        <title>The genome sequence of Skermanella stibiiresistens.</title>
        <authorList>
            <person name="Zhu W."/>
            <person name="Wang G."/>
        </authorList>
    </citation>
    <scope>NUCLEOTIDE SEQUENCE [LARGE SCALE GENOMIC DNA]</scope>
    <source>
        <strain evidence="2 3">SB22</strain>
    </source>
</reference>
<dbReference type="PANTHER" id="PTHR38457">
    <property type="entry name" value="REGULATOR ABRB-RELATED"/>
    <property type="match status" value="1"/>
</dbReference>
<keyword evidence="2" id="KW-0560">Oxidoreductase</keyword>
<feature type="transmembrane region" description="Helical" evidence="1">
    <location>
        <begin position="222"/>
        <end position="242"/>
    </location>
</feature>
<dbReference type="EMBL" id="AVFL01000009">
    <property type="protein sequence ID" value="EWY40010.1"/>
    <property type="molecule type" value="Genomic_DNA"/>
</dbReference>